<name>A0A8H9MF73_9PSEU</name>
<comment type="subcellular location">
    <subcellularLocation>
        <location evidence="1">Cytoplasm</location>
    </subcellularLocation>
</comment>
<comment type="similarity">
    <text evidence="2">Belongs to the EspG family.</text>
</comment>
<proteinExistence type="inferred from homology"/>
<organism evidence="5 6">
    <name type="scientific">Amycolatopsis bartoniae</name>
    <dbReference type="NCBI Taxonomy" id="941986"/>
    <lineage>
        <taxon>Bacteria</taxon>
        <taxon>Bacillati</taxon>
        <taxon>Actinomycetota</taxon>
        <taxon>Actinomycetes</taxon>
        <taxon>Pseudonocardiales</taxon>
        <taxon>Pseudonocardiaceae</taxon>
        <taxon>Amycolatopsis</taxon>
    </lineage>
</organism>
<evidence type="ECO:0000313" key="5">
    <source>
        <dbReference type="EMBL" id="GHF84162.1"/>
    </source>
</evidence>
<gene>
    <name evidence="5" type="ORF">GCM10017566_67720</name>
</gene>
<dbReference type="AlphaFoldDB" id="A0A8H9MF73"/>
<evidence type="ECO:0000313" key="6">
    <source>
        <dbReference type="Proteomes" id="UP000658656"/>
    </source>
</evidence>
<evidence type="ECO:0000256" key="4">
    <source>
        <dbReference type="ARBA" id="ARBA00023186"/>
    </source>
</evidence>
<protein>
    <submittedName>
        <fullName evidence="5">ESX secretion-associated protein EspG</fullName>
    </submittedName>
</protein>
<dbReference type="Pfam" id="PF14011">
    <property type="entry name" value="ESX-1_EspG"/>
    <property type="match status" value="1"/>
</dbReference>
<dbReference type="EMBL" id="BNAV01000017">
    <property type="protein sequence ID" value="GHF84162.1"/>
    <property type="molecule type" value="Genomic_DNA"/>
</dbReference>
<keyword evidence="4" id="KW-0143">Chaperone</keyword>
<comment type="caution">
    <text evidence="5">The sequence shown here is derived from an EMBL/GenBank/DDBJ whole genome shotgun (WGS) entry which is preliminary data.</text>
</comment>
<reference evidence="5" key="1">
    <citation type="journal article" date="2014" name="Int. J. Syst. Evol. Microbiol.">
        <title>Complete genome sequence of Corynebacterium casei LMG S-19264T (=DSM 44701T), isolated from a smear-ripened cheese.</title>
        <authorList>
            <consortium name="US DOE Joint Genome Institute (JGI-PGF)"/>
            <person name="Walter F."/>
            <person name="Albersmeier A."/>
            <person name="Kalinowski J."/>
            <person name="Ruckert C."/>
        </authorList>
    </citation>
    <scope>NUCLEOTIDE SEQUENCE</scope>
    <source>
        <strain evidence="5">CGMCC 4.7679</strain>
    </source>
</reference>
<dbReference type="Proteomes" id="UP000658656">
    <property type="component" value="Unassembled WGS sequence"/>
</dbReference>
<evidence type="ECO:0000256" key="3">
    <source>
        <dbReference type="ARBA" id="ARBA00022490"/>
    </source>
</evidence>
<accession>A0A8H9MF73</accession>
<keyword evidence="6" id="KW-1185">Reference proteome</keyword>
<dbReference type="InterPro" id="IPR025734">
    <property type="entry name" value="EspG"/>
</dbReference>
<reference evidence="5" key="2">
    <citation type="submission" date="2020-09" db="EMBL/GenBank/DDBJ databases">
        <authorList>
            <person name="Sun Q."/>
            <person name="Zhou Y."/>
        </authorList>
    </citation>
    <scope>NUCLEOTIDE SEQUENCE</scope>
    <source>
        <strain evidence="5">CGMCC 4.7679</strain>
    </source>
</reference>
<keyword evidence="3" id="KW-0963">Cytoplasm</keyword>
<evidence type="ECO:0000256" key="1">
    <source>
        <dbReference type="ARBA" id="ARBA00004496"/>
    </source>
</evidence>
<sequence>MARRMPHVDGVVLSHLELDLLWEDLGLGPLPYPLDVRSHGRTQDERDDLGAQVFESLRAAGLHDGQEADAALEDLLVLMSRPVLSLDALVLGGIPLRVLAAARGRRAVLAVLDREELALRPIAASSLAGVVADVLGDVPPGPGSEVRLPKEAFVEALTAYNSSGHNAFEWRLSQAGVSGRASRALWTIAASPIVGSGQLAANGPGGRSPVLTWFDTEAGRYAITTQPGTGPWVTVTPADQRWLVTRLIGLTDQVR</sequence>
<evidence type="ECO:0000256" key="2">
    <source>
        <dbReference type="ARBA" id="ARBA00006411"/>
    </source>
</evidence>